<dbReference type="Gene3D" id="3.30.710.10">
    <property type="entry name" value="Potassium Channel Kv1.1, Chain A"/>
    <property type="match status" value="1"/>
</dbReference>
<dbReference type="OrthoDB" id="3199068at2759"/>
<comment type="caution">
    <text evidence="1">The sequence shown here is derived from an EMBL/GenBank/DDBJ whole genome shotgun (WGS) entry which is preliminary data.</text>
</comment>
<protein>
    <recommendedName>
        <fullName evidence="3">BTB domain-containing protein</fullName>
    </recommendedName>
</protein>
<name>A0A8H5BDQ9_9AGAR</name>
<accession>A0A8H5BDQ9</accession>
<sequence>MAEVKQTATAIRDQDYFLESIFFKVEDRLFQVPRLHFERNEVFATLFTLPTADGSAVEGSSEKSPLVLEAITKNDFRALLRVLYPTTVPDDYADIPLADWTSVLLLSTMWEFDDLRSLAIERMSARGVLTSATKIILGRRYAVNEWFIHGCTELVTRMHGPTAAEMNDVGTDMAERIYKLREARVVAVTRSIMYNARERVESEFRDVLRDGTP</sequence>
<dbReference type="SUPFAM" id="SSF54695">
    <property type="entry name" value="POZ domain"/>
    <property type="match status" value="1"/>
</dbReference>
<keyword evidence="2" id="KW-1185">Reference proteome</keyword>
<reference evidence="1 2" key="1">
    <citation type="journal article" date="2020" name="ISME J.">
        <title>Uncovering the hidden diversity of litter-decomposition mechanisms in mushroom-forming fungi.</title>
        <authorList>
            <person name="Floudas D."/>
            <person name="Bentzer J."/>
            <person name="Ahren D."/>
            <person name="Johansson T."/>
            <person name="Persson P."/>
            <person name="Tunlid A."/>
        </authorList>
    </citation>
    <scope>NUCLEOTIDE SEQUENCE [LARGE SCALE GENOMIC DNA]</scope>
    <source>
        <strain evidence="1 2">CBS 101986</strain>
    </source>
</reference>
<dbReference type="EMBL" id="JAACJJ010000028">
    <property type="protein sequence ID" value="KAF5321168.1"/>
    <property type="molecule type" value="Genomic_DNA"/>
</dbReference>
<dbReference type="InterPro" id="IPR011333">
    <property type="entry name" value="SKP1/BTB/POZ_sf"/>
</dbReference>
<proteinExistence type="predicted"/>
<evidence type="ECO:0008006" key="3">
    <source>
        <dbReference type="Google" id="ProtNLM"/>
    </source>
</evidence>
<dbReference type="AlphaFoldDB" id="A0A8H5BDQ9"/>
<dbReference type="Proteomes" id="UP000567179">
    <property type="component" value="Unassembled WGS sequence"/>
</dbReference>
<evidence type="ECO:0000313" key="1">
    <source>
        <dbReference type="EMBL" id="KAF5321168.1"/>
    </source>
</evidence>
<organism evidence="1 2">
    <name type="scientific">Psilocybe cf. subviscida</name>
    <dbReference type="NCBI Taxonomy" id="2480587"/>
    <lineage>
        <taxon>Eukaryota</taxon>
        <taxon>Fungi</taxon>
        <taxon>Dikarya</taxon>
        <taxon>Basidiomycota</taxon>
        <taxon>Agaricomycotina</taxon>
        <taxon>Agaricomycetes</taxon>
        <taxon>Agaricomycetidae</taxon>
        <taxon>Agaricales</taxon>
        <taxon>Agaricineae</taxon>
        <taxon>Strophariaceae</taxon>
        <taxon>Psilocybe</taxon>
    </lineage>
</organism>
<evidence type="ECO:0000313" key="2">
    <source>
        <dbReference type="Proteomes" id="UP000567179"/>
    </source>
</evidence>
<gene>
    <name evidence="1" type="ORF">D9619_002084</name>
</gene>